<evidence type="ECO:0000313" key="3">
    <source>
        <dbReference type="Proteomes" id="UP001266305"/>
    </source>
</evidence>
<feature type="non-terminal residue" evidence="2">
    <location>
        <position position="77"/>
    </location>
</feature>
<feature type="non-terminal residue" evidence="2">
    <location>
        <position position="1"/>
    </location>
</feature>
<evidence type="ECO:0000256" key="1">
    <source>
        <dbReference type="SAM" id="MobiDB-lite"/>
    </source>
</evidence>
<name>A0ABQ9W883_SAGOE</name>
<comment type="caution">
    <text evidence="2">The sequence shown here is derived from an EMBL/GenBank/DDBJ whole genome shotgun (WGS) entry which is preliminary data.</text>
</comment>
<dbReference type="Proteomes" id="UP001266305">
    <property type="component" value="Unassembled WGS sequence"/>
</dbReference>
<evidence type="ECO:0000313" key="2">
    <source>
        <dbReference type="EMBL" id="KAK2117630.1"/>
    </source>
</evidence>
<reference evidence="2 3" key="1">
    <citation type="submission" date="2023-05" db="EMBL/GenBank/DDBJ databases">
        <title>B98-5 Cell Line De Novo Hybrid Assembly: An Optical Mapping Approach.</title>
        <authorList>
            <person name="Kananen K."/>
            <person name="Auerbach J.A."/>
            <person name="Kautto E."/>
            <person name="Blachly J.S."/>
        </authorList>
    </citation>
    <scope>NUCLEOTIDE SEQUENCE [LARGE SCALE GENOMIC DNA]</scope>
    <source>
        <strain evidence="2">B95-8</strain>
        <tissue evidence="2">Cell line</tissue>
    </source>
</reference>
<gene>
    <name evidence="2" type="ORF">P7K49_004516</name>
</gene>
<feature type="region of interest" description="Disordered" evidence="1">
    <location>
        <begin position="35"/>
        <end position="77"/>
    </location>
</feature>
<feature type="region of interest" description="Disordered" evidence="1">
    <location>
        <begin position="1"/>
        <end position="22"/>
    </location>
</feature>
<feature type="compositionally biased region" description="Low complexity" evidence="1">
    <location>
        <begin position="40"/>
        <end position="77"/>
    </location>
</feature>
<sequence length="77" mass="8249">PPAPVISELLPATGPRPRDCVPGRRALLPALRQTPRRPWLRAPAPRPARGSRAESPSMWARSSGRAAAAAPRCPRAL</sequence>
<accession>A0ABQ9W883</accession>
<keyword evidence="3" id="KW-1185">Reference proteome</keyword>
<dbReference type="EMBL" id="JASSZA010000002">
    <property type="protein sequence ID" value="KAK2117630.1"/>
    <property type="molecule type" value="Genomic_DNA"/>
</dbReference>
<proteinExistence type="predicted"/>
<protein>
    <submittedName>
        <fullName evidence="2">Uncharacterized protein</fullName>
    </submittedName>
</protein>
<organism evidence="2 3">
    <name type="scientific">Saguinus oedipus</name>
    <name type="common">Cotton-top tamarin</name>
    <name type="synonym">Oedipomidas oedipus</name>
    <dbReference type="NCBI Taxonomy" id="9490"/>
    <lineage>
        <taxon>Eukaryota</taxon>
        <taxon>Metazoa</taxon>
        <taxon>Chordata</taxon>
        <taxon>Craniata</taxon>
        <taxon>Vertebrata</taxon>
        <taxon>Euteleostomi</taxon>
        <taxon>Mammalia</taxon>
        <taxon>Eutheria</taxon>
        <taxon>Euarchontoglires</taxon>
        <taxon>Primates</taxon>
        <taxon>Haplorrhini</taxon>
        <taxon>Platyrrhini</taxon>
        <taxon>Cebidae</taxon>
        <taxon>Callitrichinae</taxon>
        <taxon>Saguinus</taxon>
    </lineage>
</organism>